<dbReference type="PANTHER" id="PTHR10696">
    <property type="entry name" value="GAMMA-BUTYROBETAINE HYDROXYLASE-RELATED"/>
    <property type="match status" value="1"/>
</dbReference>
<evidence type="ECO:0000256" key="2">
    <source>
        <dbReference type="ARBA" id="ARBA00023002"/>
    </source>
</evidence>
<comment type="caution">
    <text evidence="6">The sequence shown here is derived from an EMBL/GenBank/DDBJ whole genome shotgun (WGS) entry which is preliminary data.</text>
</comment>
<dbReference type="InterPro" id="IPR003819">
    <property type="entry name" value="TauD/TfdA-like"/>
</dbReference>
<dbReference type="Gene3D" id="3.60.130.10">
    <property type="entry name" value="Clavaminate synthase-like"/>
    <property type="match status" value="1"/>
</dbReference>
<dbReference type="PANTHER" id="PTHR10696:SF56">
    <property type="entry name" value="TAUD_TFDA-LIKE DOMAIN-CONTAINING PROTEIN"/>
    <property type="match status" value="1"/>
</dbReference>
<proteinExistence type="predicted"/>
<comment type="cofactor">
    <cofactor evidence="1">
        <name>Fe(2+)</name>
        <dbReference type="ChEBI" id="CHEBI:29033"/>
    </cofactor>
</comment>
<evidence type="ECO:0000256" key="4">
    <source>
        <dbReference type="ARBA" id="ARBA00023194"/>
    </source>
</evidence>
<keyword evidence="4" id="KW-0045">Antibiotic biosynthesis</keyword>
<keyword evidence="2" id="KW-0560">Oxidoreductase</keyword>
<accession>A0ABN2KD72</accession>
<gene>
    <name evidence="6" type="ORF">GCM10009681_25580</name>
</gene>
<evidence type="ECO:0000256" key="1">
    <source>
        <dbReference type="ARBA" id="ARBA00001954"/>
    </source>
</evidence>
<evidence type="ECO:0000259" key="5">
    <source>
        <dbReference type="Pfam" id="PF02668"/>
    </source>
</evidence>
<keyword evidence="7" id="KW-1185">Reference proteome</keyword>
<dbReference type="RefSeq" id="WP_344080626.1">
    <property type="nucleotide sequence ID" value="NZ_BAAALS010000010.1"/>
</dbReference>
<evidence type="ECO:0000313" key="7">
    <source>
        <dbReference type="Proteomes" id="UP001500655"/>
    </source>
</evidence>
<dbReference type="Pfam" id="PF02668">
    <property type="entry name" value="TauD"/>
    <property type="match status" value="1"/>
</dbReference>
<sequence>MVTTLSEHERSELSGVASIAAGWALDQTTLEALRQAAGRSAVLHDLAVRLRRELTDQGYCLVRGAPVQSDEELAALQGLVSTLSTEGNGGALFFTISPTVDEDEPTDVSRTGASFPFHSDSTYMARPHEMLGLACVVNDSEGGDSGLLLAADIAARVESKAGRDALLALEDRVFPFFLRDPVVGHGVQLAPLLWRVGDEWHVRYRGDVLDALMPRYAMDERHESALAVFRSVLDNPADAEILIRLQPNDCLMVDNRRALHSRTALGKGARALRRTKGYFLHSEHCTII</sequence>
<feature type="domain" description="TauD/TfdA-like" evidence="5">
    <location>
        <begin position="47"/>
        <end position="275"/>
    </location>
</feature>
<protein>
    <recommendedName>
        <fullName evidence="5">TauD/TfdA-like domain-containing protein</fullName>
    </recommendedName>
</protein>
<evidence type="ECO:0000256" key="3">
    <source>
        <dbReference type="ARBA" id="ARBA00023004"/>
    </source>
</evidence>
<dbReference type="Proteomes" id="UP001500655">
    <property type="component" value="Unassembled WGS sequence"/>
</dbReference>
<dbReference type="EMBL" id="BAAALS010000010">
    <property type="protein sequence ID" value="GAA1753469.1"/>
    <property type="molecule type" value="Genomic_DNA"/>
</dbReference>
<keyword evidence="3" id="KW-0408">Iron</keyword>
<organism evidence="6 7">
    <name type="scientific">Luedemannella helvata</name>
    <dbReference type="NCBI Taxonomy" id="349315"/>
    <lineage>
        <taxon>Bacteria</taxon>
        <taxon>Bacillati</taxon>
        <taxon>Actinomycetota</taxon>
        <taxon>Actinomycetes</taxon>
        <taxon>Micromonosporales</taxon>
        <taxon>Micromonosporaceae</taxon>
        <taxon>Luedemannella</taxon>
    </lineage>
</organism>
<dbReference type="SUPFAM" id="SSF51197">
    <property type="entry name" value="Clavaminate synthase-like"/>
    <property type="match status" value="1"/>
</dbReference>
<dbReference type="InterPro" id="IPR042098">
    <property type="entry name" value="TauD-like_sf"/>
</dbReference>
<name>A0ABN2KD72_9ACTN</name>
<evidence type="ECO:0000313" key="6">
    <source>
        <dbReference type="EMBL" id="GAA1753469.1"/>
    </source>
</evidence>
<reference evidence="6 7" key="1">
    <citation type="journal article" date="2019" name="Int. J. Syst. Evol. Microbiol.">
        <title>The Global Catalogue of Microorganisms (GCM) 10K type strain sequencing project: providing services to taxonomists for standard genome sequencing and annotation.</title>
        <authorList>
            <consortium name="The Broad Institute Genomics Platform"/>
            <consortium name="The Broad Institute Genome Sequencing Center for Infectious Disease"/>
            <person name="Wu L."/>
            <person name="Ma J."/>
        </authorList>
    </citation>
    <scope>NUCLEOTIDE SEQUENCE [LARGE SCALE GENOMIC DNA]</scope>
    <source>
        <strain evidence="6 7">JCM 13249</strain>
    </source>
</reference>
<dbReference type="InterPro" id="IPR050411">
    <property type="entry name" value="AlphaKG_dependent_hydroxylases"/>
</dbReference>